<gene>
    <name evidence="5" type="primary">rplY</name>
    <name evidence="5" type="synonym">ctc</name>
    <name evidence="8" type="ORF">MiSe_76760</name>
</gene>
<keyword evidence="4 5" id="KW-0687">Ribonucleoprotein</keyword>
<dbReference type="GO" id="GO:0022625">
    <property type="term" value="C:cytosolic large ribosomal subunit"/>
    <property type="evidence" value="ECO:0007669"/>
    <property type="project" value="TreeGrafter"/>
</dbReference>
<dbReference type="SUPFAM" id="SSF50715">
    <property type="entry name" value="Ribosomal protein L25-like"/>
    <property type="match status" value="1"/>
</dbReference>
<evidence type="ECO:0000313" key="8">
    <source>
        <dbReference type="EMBL" id="GET42858.1"/>
    </source>
</evidence>
<dbReference type="InterPro" id="IPR020930">
    <property type="entry name" value="Ribosomal_uL5_bac-type"/>
</dbReference>
<accession>A0AAV3XKL5</accession>
<evidence type="ECO:0000256" key="1">
    <source>
        <dbReference type="ARBA" id="ARBA00022730"/>
    </source>
</evidence>
<evidence type="ECO:0000256" key="3">
    <source>
        <dbReference type="ARBA" id="ARBA00022980"/>
    </source>
</evidence>
<dbReference type="NCBIfam" id="TIGR00731">
    <property type="entry name" value="bL25_bact_ctc"/>
    <property type="match status" value="1"/>
</dbReference>
<dbReference type="PANTHER" id="PTHR33284:SF1">
    <property type="entry name" value="RIBOSOMAL PROTEIN L25_GLN-TRNA SYNTHETASE, ANTI-CODON-BINDING DOMAIN-CONTAINING PROTEIN"/>
    <property type="match status" value="1"/>
</dbReference>
<feature type="domain" description="Large ribosomal subunit protein bL25 L25" evidence="6">
    <location>
        <begin position="8"/>
        <end position="93"/>
    </location>
</feature>
<dbReference type="InterPro" id="IPR001021">
    <property type="entry name" value="Ribosomal_bL25_long"/>
</dbReference>
<dbReference type="Gene3D" id="2.40.240.10">
    <property type="entry name" value="Ribosomal Protein L25, Chain P"/>
    <property type="match status" value="1"/>
</dbReference>
<dbReference type="InterPro" id="IPR020057">
    <property type="entry name" value="Ribosomal_bL25_b-dom"/>
</dbReference>
<comment type="subunit">
    <text evidence="5">Part of the 50S ribosomal subunit; part of the 5S rRNA/L5/L18/L25 subcomplex. Contacts the 5S rRNA. Binds to the 5S rRNA independently of L5 and L18.</text>
</comment>
<keyword evidence="9" id="KW-1185">Reference proteome</keyword>
<dbReference type="HAMAP" id="MF_01334">
    <property type="entry name" value="Ribosomal_bL25_CTC"/>
    <property type="match status" value="1"/>
</dbReference>
<dbReference type="InterPro" id="IPR020056">
    <property type="entry name" value="Rbsml_bL25/Gln-tRNA_synth_N"/>
</dbReference>
<dbReference type="InterPro" id="IPR011035">
    <property type="entry name" value="Ribosomal_bL25/Gln-tRNA_synth"/>
</dbReference>
<keyword evidence="2 5" id="KW-0694">RNA-binding</keyword>
<evidence type="ECO:0000313" key="9">
    <source>
        <dbReference type="Proteomes" id="UP001050975"/>
    </source>
</evidence>
<name>A0AAV3XKL5_9CYAN</name>
<comment type="function">
    <text evidence="5">This is one of the proteins that binds to the 5S RNA in the ribosome where it forms part of the central protuberance.</text>
</comment>
<dbReference type="EMBL" id="BLAY01000185">
    <property type="protein sequence ID" value="GET42858.1"/>
    <property type="molecule type" value="Genomic_DNA"/>
</dbReference>
<dbReference type="GO" id="GO:0006412">
    <property type="term" value="P:translation"/>
    <property type="evidence" value="ECO:0007669"/>
    <property type="project" value="UniProtKB-UniRule"/>
</dbReference>
<dbReference type="GO" id="GO:0003735">
    <property type="term" value="F:structural constituent of ribosome"/>
    <property type="evidence" value="ECO:0007669"/>
    <property type="project" value="InterPro"/>
</dbReference>
<keyword evidence="3 5" id="KW-0689">Ribosomal protein</keyword>
<dbReference type="InterPro" id="IPR037121">
    <property type="entry name" value="Ribosomal_bL25_C"/>
</dbReference>
<sequence length="197" mass="21211">MELTVESKKREVGTKPNALRRSGLIPAVLYGHKGVESVALTVEAKVAERLLEKASVNNTVIDLNVADMGWSGKTLLREVQIHPWKGFPYHLSFFAIAAHGPIDLEVRLHFVGEATGVKNSGGVLDTVITQLQVRCAPDKIVDSIEINVSTLEVGSSLYVRDIILPEGVTALTDGEQTVVTVVAPRTSDEDKATAAES</sequence>
<dbReference type="PANTHER" id="PTHR33284">
    <property type="entry name" value="RIBOSOMAL PROTEIN L25/GLN-TRNA SYNTHETASE, ANTI-CODON-BINDING DOMAIN-CONTAINING PROTEIN"/>
    <property type="match status" value="1"/>
</dbReference>
<dbReference type="Pfam" id="PF01386">
    <property type="entry name" value="Ribosomal_L25p"/>
    <property type="match status" value="1"/>
</dbReference>
<keyword evidence="1 5" id="KW-0699">rRNA-binding</keyword>
<evidence type="ECO:0000256" key="5">
    <source>
        <dbReference type="HAMAP-Rule" id="MF_01334"/>
    </source>
</evidence>
<dbReference type="CDD" id="cd00495">
    <property type="entry name" value="Ribosomal_L25_TL5_CTC"/>
    <property type="match status" value="1"/>
</dbReference>
<dbReference type="NCBIfam" id="NF004139">
    <property type="entry name" value="PRK05618.4-2"/>
    <property type="match status" value="1"/>
</dbReference>
<dbReference type="Proteomes" id="UP001050975">
    <property type="component" value="Unassembled WGS sequence"/>
</dbReference>
<evidence type="ECO:0000259" key="6">
    <source>
        <dbReference type="Pfam" id="PF01386"/>
    </source>
</evidence>
<dbReference type="Pfam" id="PF14693">
    <property type="entry name" value="Ribosomal_TL5_C"/>
    <property type="match status" value="1"/>
</dbReference>
<comment type="caution">
    <text evidence="8">The sequence shown here is derived from an EMBL/GenBank/DDBJ whole genome shotgun (WGS) entry which is preliminary data.</text>
</comment>
<feature type="domain" description="Large ribosomal subunit protein bL25 beta" evidence="7">
    <location>
        <begin position="102"/>
        <end position="185"/>
    </location>
</feature>
<evidence type="ECO:0000256" key="4">
    <source>
        <dbReference type="ARBA" id="ARBA00023274"/>
    </source>
</evidence>
<dbReference type="InterPro" id="IPR029751">
    <property type="entry name" value="Ribosomal_L25_dom"/>
</dbReference>
<dbReference type="GO" id="GO:0008097">
    <property type="term" value="F:5S rRNA binding"/>
    <property type="evidence" value="ECO:0007669"/>
    <property type="project" value="InterPro"/>
</dbReference>
<reference evidence="8" key="1">
    <citation type="submission" date="2019-10" db="EMBL/GenBank/DDBJ databases">
        <title>Draft genome sequece of Microseira wollei NIES-4236.</title>
        <authorList>
            <person name="Yamaguchi H."/>
            <person name="Suzuki S."/>
            <person name="Kawachi M."/>
        </authorList>
    </citation>
    <scope>NUCLEOTIDE SEQUENCE</scope>
    <source>
        <strain evidence="8">NIES-4236</strain>
    </source>
</reference>
<dbReference type="RefSeq" id="WP_226591014.1">
    <property type="nucleotide sequence ID" value="NZ_BLAY01000185.1"/>
</dbReference>
<comment type="similarity">
    <text evidence="5">Belongs to the bacterial ribosomal protein bL25 family. CTC subfamily.</text>
</comment>
<evidence type="ECO:0000259" key="7">
    <source>
        <dbReference type="Pfam" id="PF14693"/>
    </source>
</evidence>
<evidence type="ECO:0000256" key="2">
    <source>
        <dbReference type="ARBA" id="ARBA00022884"/>
    </source>
</evidence>
<proteinExistence type="inferred from homology"/>
<dbReference type="NCBIfam" id="NF004612">
    <property type="entry name" value="PRK05943.1"/>
    <property type="match status" value="1"/>
</dbReference>
<organism evidence="8 9">
    <name type="scientific">Microseira wollei NIES-4236</name>
    <dbReference type="NCBI Taxonomy" id="2530354"/>
    <lineage>
        <taxon>Bacteria</taxon>
        <taxon>Bacillati</taxon>
        <taxon>Cyanobacteriota</taxon>
        <taxon>Cyanophyceae</taxon>
        <taxon>Oscillatoriophycideae</taxon>
        <taxon>Aerosakkonematales</taxon>
        <taxon>Aerosakkonemataceae</taxon>
        <taxon>Microseira</taxon>
    </lineage>
</organism>
<dbReference type="AlphaFoldDB" id="A0AAV3XKL5"/>
<protein>
    <recommendedName>
        <fullName evidence="5">Large ribosomal subunit protein bL25</fullName>
    </recommendedName>
    <alternativeName>
        <fullName evidence="5">General stress protein CTC</fullName>
    </alternativeName>
</protein>
<dbReference type="Gene3D" id="2.170.120.20">
    <property type="entry name" value="Ribosomal protein L25, beta domain"/>
    <property type="match status" value="1"/>
</dbReference>